<accession>A0A0R3DDM2</accession>
<gene>
    <name evidence="1" type="ORF">AOQ71_28035</name>
</gene>
<dbReference type="STRING" id="989370.AOQ71_28035"/>
<dbReference type="Proteomes" id="UP000051936">
    <property type="component" value="Unassembled WGS sequence"/>
</dbReference>
<dbReference type="InterPro" id="IPR050557">
    <property type="entry name" value="RTX_toxin/Mannuronan_C5-epim"/>
</dbReference>
<dbReference type="PANTHER" id="PTHR38340:SF1">
    <property type="entry name" value="S-LAYER PROTEIN"/>
    <property type="match status" value="1"/>
</dbReference>
<dbReference type="AlphaFoldDB" id="A0A0R3DDM2"/>
<dbReference type="EMBL" id="LJYG01000104">
    <property type="protein sequence ID" value="KRQ05492.1"/>
    <property type="molecule type" value="Genomic_DNA"/>
</dbReference>
<reference evidence="1 2" key="1">
    <citation type="submission" date="2015-09" db="EMBL/GenBank/DDBJ databases">
        <title>Draft Genome Sequence of Bradyrhizobium manausense Strain BR 3351T, a Novel Symbiotic Nitrogen-Fixing Alphaproteobacterium Isolated from Brazilian Amazon Rain Forest.</title>
        <authorList>
            <person name="De Araujo J.L."/>
            <person name="Zilli J.E."/>
        </authorList>
    </citation>
    <scope>NUCLEOTIDE SEQUENCE [LARGE SCALE GENOMIC DNA]</scope>
    <source>
        <strain evidence="1 2">BR3351</strain>
    </source>
</reference>
<dbReference type="PANTHER" id="PTHR38340">
    <property type="entry name" value="S-LAYER PROTEIN"/>
    <property type="match status" value="1"/>
</dbReference>
<protein>
    <recommendedName>
        <fullName evidence="3">Calcium-binding protein</fullName>
    </recommendedName>
</protein>
<sequence length="127" mass="12775">MTNQIGQDVITANGGSDQFNFVGFGSQAIINGPAHVDIVDHSTGLTVTVNSGNQIDTISGFGHDPLGVIDLANGAGNYHSVADIMSALRSDGHGGTVLALGSGPDAGSIDFVDAAISQLHASNFAIV</sequence>
<evidence type="ECO:0000313" key="2">
    <source>
        <dbReference type="Proteomes" id="UP000051936"/>
    </source>
</evidence>
<comment type="caution">
    <text evidence="1">The sequence shown here is derived from an EMBL/GenBank/DDBJ whole genome shotgun (WGS) entry which is preliminary data.</text>
</comment>
<keyword evidence="2" id="KW-1185">Reference proteome</keyword>
<evidence type="ECO:0000313" key="1">
    <source>
        <dbReference type="EMBL" id="KRQ05492.1"/>
    </source>
</evidence>
<name>A0A0R3DDM2_9BRAD</name>
<organism evidence="1 2">
    <name type="scientific">Bradyrhizobium manausense</name>
    <dbReference type="NCBI Taxonomy" id="989370"/>
    <lineage>
        <taxon>Bacteria</taxon>
        <taxon>Pseudomonadati</taxon>
        <taxon>Pseudomonadota</taxon>
        <taxon>Alphaproteobacteria</taxon>
        <taxon>Hyphomicrobiales</taxon>
        <taxon>Nitrobacteraceae</taxon>
        <taxon>Bradyrhizobium</taxon>
    </lineage>
</organism>
<proteinExistence type="predicted"/>
<evidence type="ECO:0008006" key="3">
    <source>
        <dbReference type="Google" id="ProtNLM"/>
    </source>
</evidence>